<dbReference type="InterPro" id="IPR001752">
    <property type="entry name" value="Kinesin_motor_dom"/>
</dbReference>
<feature type="coiled-coil region" evidence="7">
    <location>
        <begin position="627"/>
        <end position="661"/>
    </location>
</feature>
<evidence type="ECO:0000256" key="1">
    <source>
        <dbReference type="ARBA" id="ARBA00004245"/>
    </source>
</evidence>
<dbReference type="Gene3D" id="2.60.40.4330">
    <property type="entry name" value="Kinesin-like protein Kif23, Arf6-interacting domain"/>
    <property type="match status" value="1"/>
</dbReference>
<dbReference type="GO" id="GO:0003777">
    <property type="term" value="F:microtubule motor activity"/>
    <property type="evidence" value="ECO:0007669"/>
    <property type="project" value="InterPro"/>
</dbReference>
<dbReference type="Pfam" id="PF16540">
    <property type="entry name" value="MKLP1_Arf_bdg"/>
    <property type="match status" value="1"/>
</dbReference>
<dbReference type="PANTHER" id="PTHR24115:SF600">
    <property type="entry name" value="KINESIN-LIKE PROTEIN KIF23"/>
    <property type="match status" value="1"/>
</dbReference>
<dbReference type="GO" id="GO:0008017">
    <property type="term" value="F:microtubule binding"/>
    <property type="evidence" value="ECO:0007669"/>
    <property type="project" value="InterPro"/>
</dbReference>
<keyword evidence="4" id="KW-0963">Cytoplasm</keyword>
<evidence type="ECO:0000313" key="11">
    <source>
        <dbReference type="Proteomes" id="UP000838756"/>
    </source>
</evidence>
<accession>A0A8S4SE14</accession>
<dbReference type="PRINTS" id="PR00380">
    <property type="entry name" value="KINESINHEAVY"/>
</dbReference>
<dbReference type="GO" id="GO:0007018">
    <property type="term" value="P:microtubule-based movement"/>
    <property type="evidence" value="ECO:0007669"/>
    <property type="project" value="InterPro"/>
</dbReference>
<proteinExistence type="inferred from homology"/>
<dbReference type="GO" id="GO:0005874">
    <property type="term" value="C:microtubule"/>
    <property type="evidence" value="ECO:0007669"/>
    <property type="project" value="UniProtKB-KW"/>
</dbReference>
<feature type="compositionally biased region" description="Polar residues" evidence="8">
    <location>
        <begin position="864"/>
        <end position="876"/>
    </location>
</feature>
<dbReference type="Gene3D" id="3.40.850.10">
    <property type="entry name" value="Kinesin motor domain"/>
    <property type="match status" value="1"/>
</dbReference>
<name>A0A8S4SE14_9NEOP</name>
<reference evidence="10" key="1">
    <citation type="submission" date="2022-03" db="EMBL/GenBank/DDBJ databases">
        <authorList>
            <person name="Lindestad O."/>
        </authorList>
    </citation>
    <scope>NUCLEOTIDE SEQUENCE</scope>
</reference>
<dbReference type="PROSITE" id="PS00411">
    <property type="entry name" value="KINESIN_MOTOR_1"/>
    <property type="match status" value="1"/>
</dbReference>
<dbReference type="Proteomes" id="UP000838756">
    <property type="component" value="Unassembled WGS sequence"/>
</dbReference>
<evidence type="ECO:0000256" key="2">
    <source>
        <dbReference type="ARBA" id="ARBA00022741"/>
    </source>
</evidence>
<keyword evidence="3 5" id="KW-0067">ATP-binding</keyword>
<feature type="binding site" evidence="5">
    <location>
        <begin position="117"/>
        <end position="124"/>
    </location>
    <ligand>
        <name>ATP</name>
        <dbReference type="ChEBI" id="CHEBI:30616"/>
    </ligand>
</feature>
<keyword evidence="5 6" id="KW-0505">Motor protein</keyword>
<evidence type="ECO:0000256" key="7">
    <source>
        <dbReference type="SAM" id="Coils"/>
    </source>
</evidence>
<keyword evidence="2 5" id="KW-0547">Nucleotide-binding</keyword>
<organism evidence="10 11">
    <name type="scientific">Pararge aegeria aegeria</name>
    <dbReference type="NCBI Taxonomy" id="348720"/>
    <lineage>
        <taxon>Eukaryota</taxon>
        <taxon>Metazoa</taxon>
        <taxon>Ecdysozoa</taxon>
        <taxon>Arthropoda</taxon>
        <taxon>Hexapoda</taxon>
        <taxon>Insecta</taxon>
        <taxon>Pterygota</taxon>
        <taxon>Neoptera</taxon>
        <taxon>Endopterygota</taxon>
        <taxon>Lepidoptera</taxon>
        <taxon>Glossata</taxon>
        <taxon>Ditrysia</taxon>
        <taxon>Papilionoidea</taxon>
        <taxon>Nymphalidae</taxon>
        <taxon>Satyrinae</taxon>
        <taxon>Satyrini</taxon>
        <taxon>Parargina</taxon>
        <taxon>Pararge</taxon>
    </lineage>
</organism>
<evidence type="ECO:0000256" key="5">
    <source>
        <dbReference type="PROSITE-ProRule" id="PRU00283"/>
    </source>
</evidence>
<keyword evidence="4" id="KW-0206">Cytoskeleton</keyword>
<comment type="caution">
    <text evidence="10">The sequence shown here is derived from an EMBL/GenBank/DDBJ whole genome shotgun (WGS) entry which is preliminary data.</text>
</comment>
<dbReference type="SMART" id="SM00129">
    <property type="entry name" value="KISc"/>
    <property type="match status" value="1"/>
</dbReference>
<dbReference type="GO" id="GO:0005524">
    <property type="term" value="F:ATP binding"/>
    <property type="evidence" value="ECO:0007669"/>
    <property type="project" value="UniProtKB-UniRule"/>
</dbReference>
<dbReference type="PANTHER" id="PTHR24115">
    <property type="entry name" value="KINESIN-RELATED"/>
    <property type="match status" value="1"/>
</dbReference>
<protein>
    <recommendedName>
        <fullName evidence="6">Kinesin-like protein</fullName>
    </recommendedName>
</protein>
<dbReference type="GO" id="GO:0005871">
    <property type="term" value="C:kinesin complex"/>
    <property type="evidence" value="ECO:0007669"/>
    <property type="project" value="TreeGrafter"/>
</dbReference>
<dbReference type="GO" id="GO:0005634">
    <property type="term" value="C:nucleus"/>
    <property type="evidence" value="ECO:0007669"/>
    <property type="project" value="TreeGrafter"/>
</dbReference>
<dbReference type="InterPro" id="IPR027640">
    <property type="entry name" value="Kinesin-like_fam"/>
</dbReference>
<comment type="similarity">
    <text evidence="5 6">Belongs to the TRAFAC class myosin-kinesin ATPase superfamily. Kinesin family.</text>
</comment>
<dbReference type="AlphaFoldDB" id="A0A8S4SE14"/>
<comment type="subcellular location">
    <subcellularLocation>
        <location evidence="1">Cytoplasm</location>
        <location evidence="1">Cytoskeleton</location>
    </subcellularLocation>
</comment>
<dbReference type="InterPro" id="IPR027417">
    <property type="entry name" value="P-loop_NTPase"/>
</dbReference>
<evidence type="ECO:0000256" key="4">
    <source>
        <dbReference type="ARBA" id="ARBA00023212"/>
    </source>
</evidence>
<dbReference type="GO" id="GO:0051256">
    <property type="term" value="P:mitotic spindle midzone assembly"/>
    <property type="evidence" value="ECO:0007669"/>
    <property type="project" value="TreeGrafter"/>
</dbReference>
<evidence type="ECO:0000256" key="3">
    <source>
        <dbReference type="ARBA" id="ARBA00022840"/>
    </source>
</evidence>
<dbReference type="OrthoDB" id="2403182at2759"/>
<dbReference type="InterPro" id="IPR032384">
    <property type="entry name" value="Kif23_Arf-bd"/>
</dbReference>
<evidence type="ECO:0000256" key="6">
    <source>
        <dbReference type="RuleBase" id="RU000394"/>
    </source>
</evidence>
<feature type="region of interest" description="Disordered" evidence="8">
    <location>
        <begin position="707"/>
        <end position="741"/>
    </location>
</feature>
<dbReference type="GO" id="GO:0016887">
    <property type="term" value="F:ATP hydrolysis activity"/>
    <property type="evidence" value="ECO:0007669"/>
    <property type="project" value="TreeGrafter"/>
</dbReference>
<evidence type="ECO:0000313" key="10">
    <source>
        <dbReference type="EMBL" id="CAH2258133.1"/>
    </source>
</evidence>
<keyword evidence="6" id="KW-0493">Microtubule</keyword>
<dbReference type="InterPro" id="IPR038105">
    <property type="entry name" value="Kif23_Arf-bd_sf"/>
</dbReference>
<dbReference type="Pfam" id="PF00225">
    <property type="entry name" value="Kinesin"/>
    <property type="match status" value="1"/>
</dbReference>
<evidence type="ECO:0000259" key="9">
    <source>
        <dbReference type="PROSITE" id="PS50067"/>
    </source>
</evidence>
<sequence length="932" mass="104655">MKSAKSKQRLNDMRTPGRSKQNLFQGERDPVEVYCRLRPMPRDTDISCIKILSPTTILLTPPSTAVSYRNEGAKTMKYTFKEVFPPDTNQQDVFDKVALPLVEGLVKGKNGLLFTYGVTGSGKTFTMTGEPHNCGVLPRCLNILFKTINELQAHKYVFKPDKMNMFDVQSEAEAMLERQQELHKFRSNKKNNSNPNLAMSEAEVTKIDGINEDNQYAVFVTYIEIYNNSVFDLLEDGPPITKNLPVKLIREDAANKMYVHGVTEIEIKSAEEAFDAFYLGLKRKRMAHTTLNAESSRSHSVFTIRLVQAPVDEMGEAVIQNKEFLAISQLSLVDLAGSERTNRTKNTGQRLREAGNINKSLMTLRSCMEILRENQINSTKNMVPYRESKITHLFKNYFEGHGQVRMIVCANPRAEDYDETIQVMRFAEMAAEVEVAKSQINNAASTLGLMVGRRKANRLFTTARENINRPEAKDLEMDLGLVYSLGPDFPSLELKSSQASHIIKELIAHLEMRISRRETLKRSKALKDEKLRSMLLDIEKESMDVKSENVSLRGQLAAANRRNKALEERVTSAENTSLSYQRKLSEMTEYTTALKRDLQEKELLLSQNKLDKEKQKKILERKYHHKIAAEHEKAKEIHSEKQQLRNEVEEKENRLRIIAQALNGGRGDNIGDIKRSTAEIAAQTSIRDFTPGSTPRALPAHLLTPFTSAPQTRESRGTPATSRRGVAVANPRHKRSLSADGKGWVEHAPSKIVPMGTVMKPNITNSKFVNKLTNVKDIANSKKSKYCLISQEQDTDGELETKLYKGDIVPTCGGGAQVIFNDVEMLKQFSPTREHDNSRRTSANTCARHSGKRRDTGCSPPHTPSNTNAKTQDGGSSQELIISSNIPYLYSFALNAGCLNLSTSVLCGESKTGDNCVERLGENLKEYSVGLP</sequence>
<gene>
    <name evidence="10" type="primary">jg23143</name>
    <name evidence="10" type="ORF">PAEG_LOCUS23268</name>
</gene>
<dbReference type="CDD" id="cd01368">
    <property type="entry name" value="KISc_KIF23_like"/>
    <property type="match status" value="1"/>
</dbReference>
<dbReference type="InterPro" id="IPR019821">
    <property type="entry name" value="Kinesin_motor_CS"/>
</dbReference>
<dbReference type="SUPFAM" id="SSF52540">
    <property type="entry name" value="P-loop containing nucleoside triphosphate hydrolases"/>
    <property type="match status" value="1"/>
</dbReference>
<dbReference type="FunFam" id="2.60.40.4330:FF:000002">
    <property type="entry name" value="Kinesin-like protein"/>
    <property type="match status" value="1"/>
</dbReference>
<evidence type="ECO:0000256" key="8">
    <source>
        <dbReference type="SAM" id="MobiDB-lite"/>
    </source>
</evidence>
<dbReference type="EMBL" id="CAKXAJ010026136">
    <property type="protein sequence ID" value="CAH2258133.1"/>
    <property type="molecule type" value="Genomic_DNA"/>
</dbReference>
<dbReference type="PROSITE" id="PS50067">
    <property type="entry name" value="KINESIN_MOTOR_2"/>
    <property type="match status" value="1"/>
</dbReference>
<keyword evidence="11" id="KW-1185">Reference proteome</keyword>
<keyword evidence="7" id="KW-0175">Coiled coil</keyword>
<feature type="coiled-coil region" evidence="7">
    <location>
        <begin position="549"/>
        <end position="583"/>
    </location>
</feature>
<feature type="domain" description="Kinesin motor" evidence="9">
    <location>
        <begin position="30"/>
        <end position="433"/>
    </location>
</feature>
<feature type="region of interest" description="Disordered" evidence="8">
    <location>
        <begin position="1"/>
        <end position="22"/>
    </location>
</feature>
<feature type="region of interest" description="Disordered" evidence="8">
    <location>
        <begin position="830"/>
        <end position="876"/>
    </location>
</feature>
<dbReference type="InterPro" id="IPR036961">
    <property type="entry name" value="Kinesin_motor_dom_sf"/>
</dbReference>